<feature type="compositionally biased region" description="Polar residues" evidence="1">
    <location>
        <begin position="802"/>
        <end position="819"/>
    </location>
</feature>
<evidence type="ECO:0000313" key="2">
    <source>
        <dbReference type="EMBL" id="QGN16370.1"/>
    </source>
</evidence>
<evidence type="ECO:0000313" key="3">
    <source>
        <dbReference type="Proteomes" id="UP000422736"/>
    </source>
</evidence>
<feature type="region of interest" description="Disordered" evidence="1">
    <location>
        <begin position="159"/>
        <end position="178"/>
    </location>
</feature>
<keyword evidence="3" id="KW-1185">Reference proteome</keyword>
<feature type="region of interest" description="Disordered" evidence="1">
    <location>
        <begin position="647"/>
        <end position="670"/>
    </location>
</feature>
<feature type="compositionally biased region" description="Polar residues" evidence="1">
    <location>
        <begin position="21"/>
        <end position="30"/>
    </location>
</feature>
<organism evidence="2 3">
    <name type="scientific">Kluyveromyces marxianus</name>
    <name type="common">Yeast</name>
    <name type="synonym">Candida kefyr</name>
    <dbReference type="NCBI Taxonomy" id="4911"/>
    <lineage>
        <taxon>Eukaryota</taxon>
        <taxon>Fungi</taxon>
        <taxon>Dikarya</taxon>
        <taxon>Ascomycota</taxon>
        <taxon>Saccharomycotina</taxon>
        <taxon>Saccharomycetes</taxon>
        <taxon>Saccharomycetales</taxon>
        <taxon>Saccharomycetaceae</taxon>
        <taxon>Kluyveromyces</taxon>
    </lineage>
</organism>
<protein>
    <submittedName>
        <fullName evidence="2">Factor interacting with REF2</fullName>
    </submittedName>
</protein>
<gene>
    <name evidence="2" type="primary">FIR1</name>
    <name evidence="2" type="ORF">FIM1_3077</name>
</gene>
<reference evidence="2 3" key="1">
    <citation type="submission" date="2016-03" db="EMBL/GenBank/DDBJ databases">
        <title>How can Kluyveromyces marxianus grow so fast - potential evolutionary course in Saccharomyces Complex revealed by comparative genomics.</title>
        <authorList>
            <person name="Mo W."/>
            <person name="Lu W."/>
            <person name="Yang X."/>
            <person name="Qi J."/>
            <person name="Lv H."/>
        </authorList>
    </citation>
    <scope>NUCLEOTIDE SEQUENCE [LARGE SCALE GENOMIC DNA]</scope>
    <source>
        <strain evidence="2 3">FIM1</strain>
    </source>
</reference>
<feature type="compositionally biased region" description="Polar residues" evidence="1">
    <location>
        <begin position="1"/>
        <end position="14"/>
    </location>
</feature>
<feature type="region of interest" description="Disordered" evidence="1">
    <location>
        <begin position="1"/>
        <end position="64"/>
    </location>
</feature>
<name>A0ABX6EVI4_KLUMA</name>
<feature type="region of interest" description="Disordered" evidence="1">
    <location>
        <begin position="406"/>
        <end position="425"/>
    </location>
</feature>
<feature type="compositionally biased region" description="Basic and acidic residues" evidence="1">
    <location>
        <begin position="822"/>
        <end position="831"/>
    </location>
</feature>
<feature type="region of interest" description="Disordered" evidence="1">
    <location>
        <begin position="570"/>
        <end position="589"/>
    </location>
</feature>
<evidence type="ECO:0000256" key="1">
    <source>
        <dbReference type="SAM" id="MobiDB-lite"/>
    </source>
</evidence>
<feature type="region of interest" description="Disordered" evidence="1">
    <location>
        <begin position="802"/>
        <end position="831"/>
    </location>
</feature>
<accession>A0ABX6EVI4</accession>
<proteinExistence type="predicted"/>
<dbReference type="Proteomes" id="UP000422736">
    <property type="component" value="Chromosome 4"/>
</dbReference>
<dbReference type="EMBL" id="CP015057">
    <property type="protein sequence ID" value="QGN16370.1"/>
    <property type="molecule type" value="Genomic_DNA"/>
</dbReference>
<sequence>MVVYSTPTKASQSMEKPHSCLKNQYQQSMDKSPFQIGHKTSQSQVRFSLPVKESDSEDTESRYEEDEYNQNVDGQYYSERENCRNSKDMLQAHYLGNERNSLSDTYQSGSPNKIVYPTSISSKEELPTFVDYSNKVNVPVPKELWECHVVQQSQNSKELFGGHNVTPNGSPRRPHSRTNSLQSIIVETIETYKPKQNTGNVLNLQDKPILFPDNDMQSELYIRPDSPMNKYEVPIPLQIHLPPYLSPTNEHKKRNSLVFDGEGYSVYLGDNSTNNSDVSLKDIISDEDDEITDISIPSAENNLSFTIDGNDVDRKLGIDSDANVDLKKQVRNLRKYDIQGSKKSIRKDKPLPSIVVSEQEDTKIRDKATPKKILENNIILDTPVQKHGRTDINEIHPEVIEKENVSTSVSKKVRETSHNISSNKTSALNGREINDVSKIALEILATPTKEITIPEIDDIPRSSTKNGTLAFFDRLPDSNIYEESNNTKNHGSNELNTHFKFPSVGSIKMDDSDFVKTNERLDSNIDKRREKLRQRVNIKGHTHTRSRSIHTDIDMTEIMNSVHEPSLRATNISSPHIPKRSPLRPPSQLSLRESNFHKNETHMLQAAHNLSSDAAGRSNKYVEAVHNTSSDYSDNDNFSFANSSEIVPQTDVMEGPNDKENSTSSNSTQHKKDLAILNDTKTQTPFVHKESILNPNEILKSQVEICEPKPLSTIYSFANSDNDLLKIPTSLISDSNGVINRKGSLLDPATKLSNPMKTSSQSSYESELSKYSYPSVSTALTDPIAIEIQSKPLYDNRQLYENPNKLTQNSLRPTDNFNCSPGERRRNLSDPNISEKDIQKEFTIVEEHDGKMVEVIVLDDDVPTQNISKELYSKKAISKRKSLEIVDLCEKTAEDLKDLIYELTTEEQKKNIIPNLKSLPPLPSQFLREHKVAHQKEMNLEKQKRYMERLQGIRR</sequence>
<feature type="compositionally biased region" description="Acidic residues" evidence="1">
    <location>
        <begin position="55"/>
        <end position="64"/>
    </location>
</feature>